<protein>
    <submittedName>
        <fullName evidence="1">Uncharacterized protein</fullName>
    </submittedName>
</protein>
<sequence>MARRFQTTRISYVPYPITGVNYYSTYYKPSYSYYPKIYRWYYDWPRDSYYLPYYRYLSTYLNYSSPISRSLQDSFSKIEYDIDNFRVKVQKVGGQKNGIPPKNRVEMQLCNSFKSVLSKYSNCFLTCILKTKKMLTYLRNPISGYEWSFWPDARFYYHYKIYRPLPYYDHYWPRTWSSKYWPSYRSYRYFMEDIPTEKGLTDVRVNEESALLVRQQNINIRFHIETAIKS</sequence>
<dbReference type="Proteomes" id="UP001154078">
    <property type="component" value="Chromosome 2"/>
</dbReference>
<evidence type="ECO:0000313" key="1">
    <source>
        <dbReference type="EMBL" id="CAH0550497.1"/>
    </source>
</evidence>
<name>A0A9P0FEB6_BRAAE</name>
<evidence type="ECO:0000313" key="2">
    <source>
        <dbReference type="Proteomes" id="UP001154078"/>
    </source>
</evidence>
<dbReference type="AlphaFoldDB" id="A0A9P0FEB6"/>
<reference evidence="1" key="1">
    <citation type="submission" date="2021-12" db="EMBL/GenBank/DDBJ databases">
        <authorList>
            <person name="King R."/>
        </authorList>
    </citation>
    <scope>NUCLEOTIDE SEQUENCE</scope>
</reference>
<gene>
    <name evidence="1" type="ORF">MELIAE_LOCUS3300</name>
</gene>
<dbReference type="EMBL" id="OV121133">
    <property type="protein sequence ID" value="CAH0550497.1"/>
    <property type="molecule type" value="Genomic_DNA"/>
</dbReference>
<organism evidence="1 2">
    <name type="scientific">Brassicogethes aeneus</name>
    <name type="common">Rape pollen beetle</name>
    <name type="synonym">Meligethes aeneus</name>
    <dbReference type="NCBI Taxonomy" id="1431903"/>
    <lineage>
        <taxon>Eukaryota</taxon>
        <taxon>Metazoa</taxon>
        <taxon>Ecdysozoa</taxon>
        <taxon>Arthropoda</taxon>
        <taxon>Hexapoda</taxon>
        <taxon>Insecta</taxon>
        <taxon>Pterygota</taxon>
        <taxon>Neoptera</taxon>
        <taxon>Endopterygota</taxon>
        <taxon>Coleoptera</taxon>
        <taxon>Polyphaga</taxon>
        <taxon>Cucujiformia</taxon>
        <taxon>Nitidulidae</taxon>
        <taxon>Meligethinae</taxon>
        <taxon>Brassicogethes</taxon>
    </lineage>
</organism>
<accession>A0A9P0FEB6</accession>
<proteinExistence type="predicted"/>
<keyword evidence="2" id="KW-1185">Reference proteome</keyword>
<dbReference type="OrthoDB" id="6689556at2759"/>